<dbReference type="AlphaFoldDB" id="A0A093BIK9"/>
<dbReference type="PROSITE" id="PS00028">
    <property type="entry name" value="ZINC_FINGER_C2H2_1"/>
    <property type="match status" value="1"/>
</dbReference>
<evidence type="ECO:0000259" key="7">
    <source>
        <dbReference type="PROSITE" id="PS50157"/>
    </source>
</evidence>
<evidence type="ECO:0000256" key="4">
    <source>
        <dbReference type="ARBA" id="ARBA00022833"/>
    </source>
</evidence>
<dbReference type="InterPro" id="IPR036236">
    <property type="entry name" value="Znf_C2H2_sf"/>
</dbReference>
<evidence type="ECO:0000313" key="8">
    <source>
        <dbReference type="EMBL" id="KFU85327.1"/>
    </source>
</evidence>
<dbReference type="FunFam" id="3.30.160.60:FF:002343">
    <property type="entry name" value="Zinc finger protein 33A"/>
    <property type="match status" value="1"/>
</dbReference>
<dbReference type="Pfam" id="PF00096">
    <property type="entry name" value="zf-C2H2"/>
    <property type="match status" value="1"/>
</dbReference>
<dbReference type="InterPro" id="IPR050527">
    <property type="entry name" value="Snail/Krueppel_Znf"/>
</dbReference>
<name>A0A093BIK9_CHAPE</name>
<keyword evidence="2" id="KW-0677">Repeat</keyword>
<dbReference type="InterPro" id="IPR013087">
    <property type="entry name" value="Znf_C2H2_type"/>
</dbReference>
<keyword evidence="1" id="KW-0479">Metal-binding</keyword>
<evidence type="ECO:0000313" key="9">
    <source>
        <dbReference type="Proteomes" id="UP000031515"/>
    </source>
</evidence>
<reference evidence="8 9" key="1">
    <citation type="submission" date="2013-08" db="EMBL/GenBank/DDBJ databases">
        <title>Genome evolution of avian class.</title>
        <authorList>
            <person name="Zhang G."/>
            <person name="Li C."/>
        </authorList>
    </citation>
    <scope>NUCLEOTIDE SEQUENCE [LARGE SCALE GENOMIC DNA]</scope>
    <source>
        <strain evidence="8">M959</strain>
    </source>
</reference>
<dbReference type="SUPFAM" id="SSF57667">
    <property type="entry name" value="beta-beta-alpha zinc fingers"/>
    <property type="match status" value="1"/>
</dbReference>
<reference evidence="9" key="2">
    <citation type="journal article" date="2014" name="Science">
        <title>Comparative genomics reveals insights into avian genome evolution and adaptation.</title>
        <authorList>
            <consortium name="Avian Genome Consortium"/>
            <person name="Zhang G."/>
            <person name="Li C."/>
            <person name="Li Q."/>
            <person name="Li B."/>
            <person name="Larkin D.M."/>
            <person name="Lee C."/>
            <person name="Storz J.F."/>
            <person name="Antunes A."/>
            <person name="Greenwold M.J."/>
            <person name="Meredith R.W."/>
            <person name="Odeen A."/>
            <person name="Cui J."/>
            <person name="Zhou Q."/>
            <person name="Xu L."/>
            <person name="Pan H."/>
            <person name="Wang Z."/>
            <person name="Jin L."/>
            <person name="Zhang P."/>
            <person name="Hu H."/>
            <person name="Yang W."/>
            <person name="Hu J."/>
            <person name="Xiao J."/>
            <person name="Yang Z."/>
            <person name="Liu Y."/>
            <person name="Xie Q."/>
            <person name="Yu H."/>
            <person name="Lian J."/>
            <person name="Wen P."/>
            <person name="Zhang F."/>
            <person name="Li H."/>
            <person name="Zeng Y."/>
            <person name="Xiong Z."/>
            <person name="Liu S."/>
            <person name="Zhou L."/>
            <person name="Huang Z."/>
            <person name="An N."/>
            <person name="Wang J."/>
            <person name="Zheng Q."/>
            <person name="Xiong Y."/>
            <person name="Wang G."/>
            <person name="Wang B."/>
            <person name="Wang J."/>
            <person name="Fan Y."/>
            <person name="da Fonseca R.R."/>
            <person name="Alfaro-Nunez A."/>
            <person name="Schubert M."/>
            <person name="Orlando L."/>
            <person name="Mourier T."/>
            <person name="Howard J.T."/>
            <person name="Ganapathy G."/>
            <person name="Pfenning A."/>
            <person name="Whitney O."/>
            <person name="Rivas M.V."/>
            <person name="Hara E."/>
            <person name="Smith J."/>
            <person name="Farre M."/>
            <person name="Narayan J."/>
            <person name="Slavov G."/>
            <person name="Romanov M.N."/>
            <person name="Borges R."/>
            <person name="Machado J.P."/>
            <person name="Khan I."/>
            <person name="Springer M.S."/>
            <person name="Gatesy J."/>
            <person name="Hoffmann F.G."/>
            <person name="Opazo J.C."/>
            <person name="Hastad O."/>
            <person name="Sawyer R.H."/>
            <person name="Kim H."/>
            <person name="Kim K.W."/>
            <person name="Kim H.J."/>
            <person name="Cho S."/>
            <person name="Li N."/>
            <person name="Huang Y."/>
            <person name="Bruford M.W."/>
            <person name="Zhan X."/>
            <person name="Dixon A."/>
            <person name="Bertelsen M.F."/>
            <person name="Derryberry E."/>
            <person name="Warren W."/>
            <person name="Wilson R.K."/>
            <person name="Li S."/>
            <person name="Ray D.A."/>
            <person name="Green R.E."/>
            <person name="O'Brien S.J."/>
            <person name="Griffin D."/>
            <person name="Johnson W.E."/>
            <person name="Haussler D."/>
            <person name="Ryder O.A."/>
            <person name="Willerslev E."/>
            <person name="Graves G.R."/>
            <person name="Alstrom P."/>
            <person name="Fjeldsa J."/>
            <person name="Mindell D.P."/>
            <person name="Edwards S.V."/>
            <person name="Braun E.L."/>
            <person name="Rahbek C."/>
            <person name="Burt D.W."/>
            <person name="Houde P."/>
            <person name="Zhang Y."/>
            <person name="Yang H."/>
            <person name="Wang J."/>
            <person name="Jarvis E.D."/>
            <person name="Gilbert M.T."/>
            <person name="Wang J."/>
        </authorList>
    </citation>
    <scope>NUCLEOTIDE SEQUENCE [LARGE SCALE GENOMIC DNA]</scope>
</reference>
<feature type="non-terminal residue" evidence="8">
    <location>
        <position position="1"/>
    </location>
</feature>
<keyword evidence="3 6" id="KW-0863">Zinc-finger</keyword>
<dbReference type="GO" id="GO:0000978">
    <property type="term" value="F:RNA polymerase II cis-regulatory region sequence-specific DNA binding"/>
    <property type="evidence" value="ECO:0007669"/>
    <property type="project" value="TreeGrafter"/>
</dbReference>
<evidence type="ECO:0000256" key="6">
    <source>
        <dbReference type="PROSITE-ProRule" id="PRU00042"/>
    </source>
</evidence>
<evidence type="ECO:0000256" key="5">
    <source>
        <dbReference type="ARBA" id="ARBA00023242"/>
    </source>
</evidence>
<accession>A0A093BIK9</accession>
<keyword evidence="5" id="KW-0539">Nucleus</keyword>
<evidence type="ECO:0000256" key="3">
    <source>
        <dbReference type="ARBA" id="ARBA00022771"/>
    </source>
</evidence>
<protein>
    <submittedName>
        <fullName evidence="8">Zinc finger protein 432</fullName>
    </submittedName>
</protein>
<dbReference type="Gene3D" id="3.30.160.60">
    <property type="entry name" value="Classic Zinc Finger"/>
    <property type="match status" value="1"/>
</dbReference>
<sequence>LTMHQRSHTQDRPFPCPHCGKSFKYLADLRVHQRSHPGERPFLC</sequence>
<feature type="non-terminal residue" evidence="8">
    <location>
        <position position="44"/>
    </location>
</feature>
<dbReference type="GO" id="GO:0000981">
    <property type="term" value="F:DNA-binding transcription factor activity, RNA polymerase II-specific"/>
    <property type="evidence" value="ECO:0007669"/>
    <property type="project" value="TreeGrafter"/>
</dbReference>
<evidence type="ECO:0000256" key="1">
    <source>
        <dbReference type="ARBA" id="ARBA00022723"/>
    </source>
</evidence>
<gene>
    <name evidence="8" type="ORF">M959_04673</name>
</gene>
<proteinExistence type="predicted"/>
<dbReference type="Proteomes" id="UP000031515">
    <property type="component" value="Unassembled WGS sequence"/>
</dbReference>
<dbReference type="SMART" id="SM00355">
    <property type="entry name" value="ZnF_C2H2"/>
    <property type="match status" value="1"/>
</dbReference>
<feature type="domain" description="C2H2-type" evidence="7">
    <location>
        <begin position="14"/>
        <end position="41"/>
    </location>
</feature>
<dbReference type="PANTHER" id="PTHR24388:SF53">
    <property type="entry name" value="CHORION TRANSCRIPTION FACTOR CF2-RELATED"/>
    <property type="match status" value="1"/>
</dbReference>
<dbReference type="GO" id="GO:0008270">
    <property type="term" value="F:zinc ion binding"/>
    <property type="evidence" value="ECO:0007669"/>
    <property type="project" value="UniProtKB-KW"/>
</dbReference>
<keyword evidence="4" id="KW-0862">Zinc</keyword>
<dbReference type="EMBL" id="KN125952">
    <property type="protein sequence ID" value="KFU85327.1"/>
    <property type="molecule type" value="Genomic_DNA"/>
</dbReference>
<organism evidence="8 9">
    <name type="scientific">Chaetura pelagica</name>
    <name type="common">Chimney swift</name>
    <name type="synonym">Hirundo pelagica</name>
    <dbReference type="NCBI Taxonomy" id="8897"/>
    <lineage>
        <taxon>Eukaryota</taxon>
        <taxon>Metazoa</taxon>
        <taxon>Chordata</taxon>
        <taxon>Craniata</taxon>
        <taxon>Vertebrata</taxon>
        <taxon>Euteleostomi</taxon>
        <taxon>Archelosauria</taxon>
        <taxon>Archosauria</taxon>
        <taxon>Dinosauria</taxon>
        <taxon>Saurischia</taxon>
        <taxon>Theropoda</taxon>
        <taxon>Coelurosauria</taxon>
        <taxon>Aves</taxon>
        <taxon>Neognathae</taxon>
        <taxon>Neoaves</taxon>
        <taxon>Strisores</taxon>
        <taxon>Apodiformes</taxon>
        <taxon>Apodidae</taxon>
        <taxon>Apodinae</taxon>
        <taxon>Chaetura</taxon>
    </lineage>
</organism>
<dbReference type="PANTHER" id="PTHR24388">
    <property type="entry name" value="ZINC FINGER PROTEIN"/>
    <property type="match status" value="1"/>
</dbReference>
<evidence type="ECO:0000256" key="2">
    <source>
        <dbReference type="ARBA" id="ARBA00022737"/>
    </source>
</evidence>
<keyword evidence="9" id="KW-1185">Reference proteome</keyword>
<dbReference type="PROSITE" id="PS50157">
    <property type="entry name" value="ZINC_FINGER_C2H2_2"/>
    <property type="match status" value="1"/>
</dbReference>